<dbReference type="AlphaFoldDB" id="A0AA90KIS4"/>
<dbReference type="RefSeq" id="WP_271314162.1">
    <property type="nucleotide sequence ID" value="NZ_JABXJJ020000048.1"/>
</dbReference>
<feature type="domain" description="DUF6314" evidence="1">
    <location>
        <begin position="14"/>
        <end position="145"/>
    </location>
</feature>
<accession>A0AA90KIS4</accession>
<evidence type="ECO:0000313" key="2">
    <source>
        <dbReference type="EMBL" id="MDI5966041.1"/>
    </source>
</evidence>
<evidence type="ECO:0000313" key="4">
    <source>
        <dbReference type="Proteomes" id="UP001156398"/>
    </source>
</evidence>
<evidence type="ECO:0000259" key="1">
    <source>
        <dbReference type="Pfam" id="PF19834"/>
    </source>
</evidence>
<gene>
    <name evidence="2" type="ORF">POF43_025490</name>
    <name evidence="3" type="ORF">POF50_030425</name>
</gene>
<comment type="caution">
    <text evidence="3">The sequence shown here is derived from an EMBL/GenBank/DDBJ whole genome shotgun (WGS) entry which is preliminary data.</text>
</comment>
<dbReference type="InterPro" id="IPR045632">
    <property type="entry name" value="DUF6314"/>
</dbReference>
<name>A0AA90KIS4_9ACTN</name>
<organism evidence="3">
    <name type="scientific">Streptantibioticus silvisoli</name>
    <dbReference type="NCBI Taxonomy" id="2705255"/>
    <lineage>
        <taxon>Bacteria</taxon>
        <taxon>Bacillati</taxon>
        <taxon>Actinomycetota</taxon>
        <taxon>Actinomycetes</taxon>
        <taxon>Kitasatosporales</taxon>
        <taxon>Streptomycetaceae</taxon>
        <taxon>Streptantibioticus</taxon>
    </lineage>
</organism>
<sequence length="147" mass="16140">MADALPVADALGYLAGRWRVRRTVLDLTAGETGRFEGVADFTAHGDDGTLAHAERGEFHWRGTARSATRAHAYAPGPGGTALVGFPDGRPFHDLDLRTGRWRAVHGCPPDRYEGQFTVLGPDRWQVVWRVTGPAKNLLLTTVHDRSR</sequence>
<dbReference type="EMBL" id="JAAGKO020000044">
    <property type="protein sequence ID" value="MDI5966041.1"/>
    <property type="molecule type" value="Genomic_DNA"/>
</dbReference>
<dbReference type="EMBL" id="JABXJJ020000048">
    <property type="protein sequence ID" value="MDI5973605.1"/>
    <property type="molecule type" value="Genomic_DNA"/>
</dbReference>
<proteinExistence type="predicted"/>
<dbReference type="Proteomes" id="UP001156398">
    <property type="component" value="Unassembled WGS sequence"/>
</dbReference>
<dbReference type="Pfam" id="PF19834">
    <property type="entry name" value="DUF6314"/>
    <property type="match status" value="1"/>
</dbReference>
<evidence type="ECO:0000313" key="3">
    <source>
        <dbReference type="EMBL" id="MDI5973605.1"/>
    </source>
</evidence>
<reference evidence="3 4" key="1">
    <citation type="submission" date="2023-05" db="EMBL/GenBank/DDBJ databases">
        <title>Streptantibioticus silvisoli sp. nov., acidotolerant actinomycetes 1 from pine litter.</title>
        <authorList>
            <person name="Swiecimska M."/>
            <person name="Golinska P."/>
            <person name="Sangal V."/>
            <person name="Wachnowicz B."/>
            <person name="Goodfellow M."/>
        </authorList>
    </citation>
    <scope>NUCLEOTIDE SEQUENCE</scope>
    <source>
        <strain evidence="3">SL13</strain>
        <strain evidence="2 4">SL54</strain>
    </source>
</reference>
<protein>
    <submittedName>
        <fullName evidence="3">DUF6314 family protein</fullName>
    </submittedName>
</protein>
<keyword evidence="4" id="KW-1185">Reference proteome</keyword>